<evidence type="ECO:0008006" key="6">
    <source>
        <dbReference type="Google" id="ProtNLM"/>
    </source>
</evidence>
<protein>
    <recommendedName>
        <fullName evidence="6">Prenyltransferase</fullName>
    </recommendedName>
</protein>
<gene>
    <name evidence="4" type="ORF">JQX11_13675</name>
</gene>
<dbReference type="SFLD" id="SFLDG01163">
    <property type="entry name" value="II"/>
    <property type="match status" value="1"/>
</dbReference>
<reference evidence="4 5" key="1">
    <citation type="submission" date="2021-02" db="EMBL/GenBank/DDBJ databases">
        <authorList>
            <person name="Ra J.-S."/>
        </authorList>
    </citation>
    <scope>NUCLEOTIDE SEQUENCE [LARGE SCALE GENOMIC DNA]</scope>
    <source>
        <strain evidence="4 5">MMS20-R1-14</strain>
    </source>
</reference>
<keyword evidence="5" id="KW-1185">Reference proteome</keyword>
<dbReference type="Proteomes" id="UP001518872">
    <property type="component" value="Unassembled WGS sequence"/>
</dbReference>
<dbReference type="SUPFAM" id="SSF143492">
    <property type="entry name" value="Prenyltransferase-like"/>
    <property type="match status" value="1"/>
</dbReference>
<dbReference type="InterPro" id="IPR036239">
    <property type="entry name" value="PrenylTrfase-like_sf"/>
</dbReference>
<evidence type="ECO:0000313" key="4">
    <source>
        <dbReference type="EMBL" id="MBM7077383.1"/>
    </source>
</evidence>
<keyword evidence="3" id="KW-0808">Transferase</keyword>
<comment type="caution">
    <text evidence="4">The sequence shown here is derived from an EMBL/GenBank/DDBJ whole genome shotgun (WGS) entry which is preliminary data.</text>
</comment>
<evidence type="ECO:0000256" key="1">
    <source>
        <dbReference type="ARBA" id="ARBA00005368"/>
    </source>
</evidence>
<dbReference type="Pfam" id="PF11468">
    <property type="entry name" value="PTase_Orf2"/>
    <property type="match status" value="1"/>
</dbReference>
<dbReference type="CDD" id="cd13931">
    <property type="entry name" value="PT-CloQ_NphB"/>
    <property type="match status" value="1"/>
</dbReference>
<organism evidence="4 5">
    <name type="scientific">Micromonospora humida</name>
    <dbReference type="NCBI Taxonomy" id="2809018"/>
    <lineage>
        <taxon>Bacteria</taxon>
        <taxon>Bacillati</taxon>
        <taxon>Actinomycetota</taxon>
        <taxon>Actinomycetes</taxon>
        <taxon>Micromonosporales</taxon>
        <taxon>Micromonosporaceae</taxon>
        <taxon>Micromonospora</taxon>
    </lineage>
</organism>
<name>A0ABS2ISW3_9ACTN</name>
<dbReference type="EMBL" id="JAFEUC010000006">
    <property type="protein sequence ID" value="MBM7077383.1"/>
    <property type="molecule type" value="Genomic_DNA"/>
</dbReference>
<comment type="similarity">
    <text evidence="1">Belongs to the aromatic prenyltransferase family.</text>
</comment>
<sequence>MSEHPESADLYSAIEESARLLEVPCSHERVQPILDAYADSLPSAVIALRVATGTRYQGDLDWRFTVGREVDPYAVALSNGLTGRADHPVGALLAEIRGNCPIAGYGIDFGVAGGFKKIYVFFPPDGMQSLATLAACPSMPRSLADNMEFFARRGLDDRVNTFGIDYRHRTVNVYFGALPDACLTPEGVLSMTRELGLPDPGERMLRLARHSFGIYASLGWESSAVERFCFAVMTSDSASLPVPLEPKIEQFLRGLPNNAADSRFVYYAGVSSTGEENYKVQSYYNWQPRMLDQMLLSDSGTTSG</sequence>
<proteinExistence type="inferred from homology"/>
<dbReference type="InterPro" id="IPR033964">
    <property type="entry name" value="ABBA"/>
</dbReference>
<dbReference type="SFLD" id="SFLDS00036">
    <property type="entry name" value="Aromatic_Prenyltransferase"/>
    <property type="match status" value="1"/>
</dbReference>
<evidence type="ECO:0000313" key="5">
    <source>
        <dbReference type="Proteomes" id="UP001518872"/>
    </source>
</evidence>
<dbReference type="RefSeq" id="WP_204925359.1">
    <property type="nucleotide sequence ID" value="NZ_JAFEUC010000006.1"/>
</dbReference>
<evidence type="ECO:0000256" key="3">
    <source>
        <dbReference type="ARBA" id="ARBA00022679"/>
    </source>
</evidence>
<accession>A0ABS2ISW3</accession>
<keyword evidence="2" id="KW-0637">Prenyltransferase</keyword>
<dbReference type="InterPro" id="IPR020965">
    <property type="entry name" value="Prenyltransferase_CloQ"/>
</dbReference>
<evidence type="ECO:0000256" key="2">
    <source>
        <dbReference type="ARBA" id="ARBA00022602"/>
    </source>
</evidence>